<dbReference type="GeneID" id="19593528"/>
<dbReference type="EMBL" id="KJ452243">
    <property type="protein sequence ID" value="AHV82124.1"/>
    <property type="molecule type" value="Genomic_DNA"/>
</dbReference>
<dbReference type="KEGG" id="vg:19593528"/>
<reference evidence="1 2" key="1">
    <citation type="submission" date="2014-02" db="EMBL/GenBank/DDBJ databases">
        <title>Identification of a novel papillomavirus in a northern fulmar (Fulmarus glacialis) with viral production in cartilage.</title>
        <authorList>
            <person name="Gaynor A.M."/>
            <person name="Fish S."/>
            <person name="Duerr R."/>
            <person name="Dela Cruz F.N.Jr."/>
            <person name="Pesavento P.A."/>
        </authorList>
    </citation>
    <scope>NUCLEOTIDE SEQUENCE [LARGE SCALE GENOMIC DNA]</scope>
    <source>
        <strain evidence="1">1</strain>
    </source>
</reference>
<sequence length="55" mass="6279">MIPPPLSQRFREMTVGCTASWIPRPLVQGQEAFPVSLFLWDTRAVKPVTVIHSRM</sequence>
<proteinExistence type="predicted"/>
<keyword evidence="2" id="KW-1185">Reference proteome</keyword>
<protein>
    <submittedName>
        <fullName evidence="1">Uncharacterized protein</fullName>
    </submittedName>
</protein>
<dbReference type="Proteomes" id="UP000161901">
    <property type="component" value="Segment"/>
</dbReference>
<dbReference type="RefSeq" id="YP_009041475.1">
    <property type="nucleotide sequence ID" value="NC_024300.1"/>
</dbReference>
<organism evidence="1 2">
    <name type="scientific">Fulmarus glacialis papillomavirus 1</name>
    <dbReference type="NCBI Taxonomy" id="1463817"/>
    <lineage>
        <taxon>Viruses</taxon>
        <taxon>Monodnaviria</taxon>
        <taxon>Shotokuvirae</taxon>
        <taxon>Cossaviricota</taxon>
        <taxon>Papovaviricetes</taxon>
        <taxon>Zurhausenvirales</taxon>
        <taxon>Papillomaviridae</taxon>
        <taxon>Firstpapillomavirinae</taxon>
        <taxon>Treiszetapapillomavirus</taxon>
        <taxon>Treiszetapapillomavirus 1</taxon>
    </lineage>
</organism>
<evidence type="ECO:0000313" key="2">
    <source>
        <dbReference type="Proteomes" id="UP000161901"/>
    </source>
</evidence>
<accession>A0A059TAW1</accession>
<name>A0A059TAW1_9PAPI</name>
<evidence type="ECO:0000313" key="1">
    <source>
        <dbReference type="EMBL" id="AHV82124.1"/>
    </source>
</evidence>